<feature type="transmembrane region" description="Helical" evidence="2">
    <location>
        <begin position="240"/>
        <end position="267"/>
    </location>
</feature>
<comment type="caution">
    <text evidence="4">The sequence shown here is derived from an EMBL/GenBank/DDBJ whole genome shotgun (WGS) entry which is preliminary data.</text>
</comment>
<reference evidence="4" key="1">
    <citation type="submission" date="2022-11" db="EMBL/GenBank/DDBJ databases">
        <authorList>
            <person name="Kikuchi T."/>
        </authorList>
    </citation>
    <scope>NUCLEOTIDE SEQUENCE</scope>
    <source>
        <strain evidence="4">PS1010</strain>
    </source>
</reference>
<evidence type="ECO:0000256" key="2">
    <source>
        <dbReference type="SAM" id="Phobius"/>
    </source>
</evidence>
<evidence type="ECO:0000313" key="4">
    <source>
        <dbReference type="EMBL" id="CAI5440335.1"/>
    </source>
</evidence>
<proteinExistence type="predicted"/>
<keyword evidence="2" id="KW-0472">Membrane</keyword>
<name>A0A9P1MXF1_9PELO</name>
<evidence type="ECO:0000313" key="5">
    <source>
        <dbReference type="Proteomes" id="UP001152747"/>
    </source>
</evidence>
<feature type="region of interest" description="Disordered" evidence="1">
    <location>
        <begin position="275"/>
        <end position="340"/>
    </location>
</feature>
<accession>A0A9P1MXF1</accession>
<feature type="compositionally biased region" description="Polar residues" evidence="1">
    <location>
        <begin position="293"/>
        <end position="306"/>
    </location>
</feature>
<keyword evidence="3" id="KW-0732">Signal</keyword>
<keyword evidence="2" id="KW-0812">Transmembrane</keyword>
<organism evidence="4 5">
    <name type="scientific">Caenorhabditis angaria</name>
    <dbReference type="NCBI Taxonomy" id="860376"/>
    <lineage>
        <taxon>Eukaryota</taxon>
        <taxon>Metazoa</taxon>
        <taxon>Ecdysozoa</taxon>
        <taxon>Nematoda</taxon>
        <taxon>Chromadorea</taxon>
        <taxon>Rhabditida</taxon>
        <taxon>Rhabditina</taxon>
        <taxon>Rhabditomorpha</taxon>
        <taxon>Rhabditoidea</taxon>
        <taxon>Rhabditidae</taxon>
        <taxon>Peloderinae</taxon>
        <taxon>Caenorhabditis</taxon>
    </lineage>
</organism>
<feature type="chain" id="PRO_5040460417" description="Glucuronosyltransferase" evidence="3">
    <location>
        <begin position="21"/>
        <end position="340"/>
    </location>
</feature>
<protein>
    <recommendedName>
        <fullName evidence="6">Glucuronosyltransferase</fullName>
    </recommendedName>
</protein>
<sequence>MKTATVSTILLLTLVSFTNAGSFDNPVCQETPRNTDVPTGGVLFIFMIGFGDKDETQKVFYALKQTTCWLPTVAGASAAVFPAGHATIDIQDSQHFNETRNSLKKFADSNHQRDLGTFQKDIETLKTLNSTFKGFEKIIIIAQQRKVDFFISYYDLFLNSQFDARFTFSLIRMNAANMIYPSLNIDSIGQMNLDEAIASDKLRLATRSFMDDILGRPRTTDPLPSLTTPTPPKEEEEFPWIYVIIGGVVVVILVILAIVGLTLFCICRKRKKNKKEKKSNGDCEKQKSKKPTGKSTEPVSGASPQSPGLMKEKKKKSTLSESSSRKSKTQQDHKTASKKT</sequence>
<gene>
    <name evidence="4" type="ORF">CAMP_LOCUS2972</name>
</gene>
<feature type="compositionally biased region" description="Basic and acidic residues" evidence="1">
    <location>
        <begin position="329"/>
        <end position="340"/>
    </location>
</feature>
<evidence type="ECO:0008006" key="6">
    <source>
        <dbReference type="Google" id="ProtNLM"/>
    </source>
</evidence>
<keyword evidence="5" id="KW-1185">Reference proteome</keyword>
<evidence type="ECO:0000256" key="1">
    <source>
        <dbReference type="SAM" id="MobiDB-lite"/>
    </source>
</evidence>
<evidence type="ECO:0000256" key="3">
    <source>
        <dbReference type="SAM" id="SignalP"/>
    </source>
</evidence>
<dbReference type="Proteomes" id="UP001152747">
    <property type="component" value="Unassembled WGS sequence"/>
</dbReference>
<dbReference type="AlphaFoldDB" id="A0A9P1MXF1"/>
<dbReference type="EMBL" id="CANHGI010000001">
    <property type="protein sequence ID" value="CAI5440335.1"/>
    <property type="molecule type" value="Genomic_DNA"/>
</dbReference>
<keyword evidence="2" id="KW-1133">Transmembrane helix</keyword>
<feature type="signal peptide" evidence="3">
    <location>
        <begin position="1"/>
        <end position="20"/>
    </location>
</feature>